<name>A0A1X3CVR8_9NEIS</name>
<dbReference type="AlphaFoldDB" id="A0A1X3CVR8"/>
<keyword evidence="1 3" id="KW-0489">Methyltransferase</keyword>
<dbReference type="GO" id="GO:0008168">
    <property type="term" value="F:methyltransferase activity"/>
    <property type="evidence" value="ECO:0007669"/>
    <property type="project" value="UniProtKB-KW"/>
</dbReference>
<dbReference type="PANTHER" id="PTHR43619">
    <property type="entry name" value="S-ADENOSYL-L-METHIONINE-DEPENDENT METHYLTRANSFERASE YKTD-RELATED"/>
    <property type="match status" value="1"/>
</dbReference>
<evidence type="ECO:0000256" key="1">
    <source>
        <dbReference type="ARBA" id="ARBA00022603"/>
    </source>
</evidence>
<evidence type="ECO:0000313" key="3">
    <source>
        <dbReference type="EMBL" id="VEE99869.1"/>
    </source>
</evidence>
<sequence length="281" mass="31566">MNNRIQPRSVSALSETMLIPLWAKATETLRADGILHDAEAVRMMGLIDYDFDNFAKARTSQAGCCGRALLIDNITRNFIAEHPQAVVVQLGAGLDARFERLGRPAVAAWYDLDLPEVIDLRRRLLPESGNHYIGASLFDKGWTETVAAHNRPVLLILEGVLMYFEEREVQAFFEMVARKLPGAEAALDALPKMLAGRAKQHDALKKINTKPPEFKWGIGQASELERWPGGIKLLSQTGLSSVCRKRYPWLLRLLYLSAWGRQNLDMPVLHLRINGFQTGIH</sequence>
<keyword evidence="2 3" id="KW-0808">Transferase</keyword>
<evidence type="ECO:0000313" key="4">
    <source>
        <dbReference type="Proteomes" id="UP000279284"/>
    </source>
</evidence>
<reference evidence="3 4" key="1">
    <citation type="submission" date="2018-12" db="EMBL/GenBank/DDBJ databases">
        <authorList>
            <consortium name="Pathogen Informatics"/>
        </authorList>
    </citation>
    <scope>NUCLEOTIDE SEQUENCE [LARGE SCALE GENOMIC DNA]</scope>
    <source>
        <strain evidence="3 4">NCTC10296</strain>
    </source>
</reference>
<dbReference type="PIRSF" id="PIRSF028177">
    <property type="entry name" value="Polyketide_synth_Omtfrase_TcmP"/>
    <property type="match status" value="1"/>
</dbReference>
<organism evidence="3 4">
    <name type="scientific">Neisseria canis</name>
    <dbReference type="NCBI Taxonomy" id="493"/>
    <lineage>
        <taxon>Bacteria</taxon>
        <taxon>Pseudomonadati</taxon>
        <taxon>Pseudomonadota</taxon>
        <taxon>Betaproteobacteria</taxon>
        <taxon>Neisseriales</taxon>
        <taxon>Neisseriaceae</taxon>
        <taxon>Neisseria</taxon>
    </lineage>
</organism>
<dbReference type="RefSeq" id="WP_085417183.1">
    <property type="nucleotide sequence ID" value="NZ_CAUJPY010000027.1"/>
</dbReference>
<dbReference type="Gene3D" id="3.40.50.150">
    <property type="entry name" value="Vaccinia Virus protein VP39"/>
    <property type="match status" value="1"/>
</dbReference>
<dbReference type="GO" id="GO:0032259">
    <property type="term" value="P:methylation"/>
    <property type="evidence" value="ECO:0007669"/>
    <property type="project" value="UniProtKB-KW"/>
</dbReference>
<dbReference type="Proteomes" id="UP000279284">
    <property type="component" value="Chromosome"/>
</dbReference>
<dbReference type="InterPro" id="IPR007213">
    <property type="entry name" value="Ppm1/Ppm2/Tcmp"/>
</dbReference>
<accession>A0A1X3CVR8</accession>
<dbReference type="Pfam" id="PF04072">
    <property type="entry name" value="LCM"/>
    <property type="match status" value="1"/>
</dbReference>
<dbReference type="OrthoDB" id="9800233at2"/>
<dbReference type="PANTHER" id="PTHR43619:SF2">
    <property type="entry name" value="S-ADENOSYL-L-METHIONINE-DEPENDENT METHYLTRANSFERASES SUPERFAMILY PROTEIN"/>
    <property type="match status" value="1"/>
</dbReference>
<dbReference type="SUPFAM" id="SSF53335">
    <property type="entry name" value="S-adenosyl-L-methionine-dependent methyltransferases"/>
    <property type="match status" value="1"/>
</dbReference>
<dbReference type="InterPro" id="IPR016874">
    <property type="entry name" value="TcmP-like"/>
</dbReference>
<proteinExistence type="predicted"/>
<keyword evidence="4" id="KW-1185">Reference proteome</keyword>
<dbReference type="EMBL" id="LR134313">
    <property type="protein sequence ID" value="VEE99869.1"/>
    <property type="molecule type" value="Genomic_DNA"/>
</dbReference>
<dbReference type="KEGG" id="nci:NCTC10296_00565"/>
<evidence type="ECO:0000256" key="2">
    <source>
        <dbReference type="ARBA" id="ARBA00022679"/>
    </source>
</evidence>
<dbReference type="InterPro" id="IPR029063">
    <property type="entry name" value="SAM-dependent_MTases_sf"/>
</dbReference>
<protein>
    <submittedName>
        <fullName evidence="3">O-Methyltransferase involved in polyketide biosynthesis</fullName>
    </submittedName>
</protein>
<gene>
    <name evidence="3" type="ORF">NCTC10296_00565</name>
</gene>
<dbReference type="STRING" id="493.BWD07_09450"/>